<evidence type="ECO:0000256" key="7">
    <source>
        <dbReference type="ARBA" id="ARBA00022705"/>
    </source>
</evidence>
<evidence type="ECO:0000259" key="11">
    <source>
        <dbReference type="Pfam" id="PF00712"/>
    </source>
</evidence>
<dbReference type="Gene3D" id="3.10.150.10">
    <property type="entry name" value="DNA Polymerase III, subunit A, domain 2"/>
    <property type="match status" value="1"/>
</dbReference>
<keyword evidence="8 10" id="KW-0239">DNA-directed DNA polymerase</keyword>
<evidence type="ECO:0000313" key="14">
    <source>
        <dbReference type="EMBL" id="AIQ70394.1"/>
    </source>
</evidence>
<evidence type="ECO:0000256" key="9">
    <source>
        <dbReference type="ARBA" id="ARBA00023125"/>
    </source>
</evidence>
<feature type="domain" description="DNA polymerase III beta sliding clamp N-terminal" evidence="11">
    <location>
        <begin position="1"/>
        <end position="118"/>
    </location>
</feature>
<evidence type="ECO:0000259" key="12">
    <source>
        <dbReference type="Pfam" id="PF02767"/>
    </source>
</evidence>
<dbReference type="KEGG" id="pgm:PGRAT_24245"/>
<dbReference type="PIRSF" id="PIRSF000804">
    <property type="entry name" value="DNA_pol_III_b"/>
    <property type="match status" value="1"/>
</dbReference>
<dbReference type="STRING" id="189425.PGRAT_24245"/>
<dbReference type="Gene3D" id="3.70.10.10">
    <property type="match status" value="1"/>
</dbReference>
<dbReference type="HOGENOM" id="CLU_038149_2_1_9"/>
<dbReference type="AlphaFoldDB" id="A0A089NMX7"/>
<dbReference type="eggNOG" id="COG0592">
    <property type="taxonomic scope" value="Bacteria"/>
</dbReference>
<dbReference type="OrthoDB" id="8421503at2"/>
<evidence type="ECO:0000256" key="1">
    <source>
        <dbReference type="ARBA" id="ARBA00004496"/>
    </source>
</evidence>
<dbReference type="NCBIfam" id="TIGR00663">
    <property type="entry name" value="dnan"/>
    <property type="match status" value="1"/>
</dbReference>
<keyword evidence="9" id="KW-0238">DNA-binding</keyword>
<protein>
    <recommendedName>
        <fullName evidence="3 10">Beta sliding clamp</fullName>
    </recommendedName>
</protein>
<evidence type="ECO:0000256" key="10">
    <source>
        <dbReference type="PIRNR" id="PIRNR000804"/>
    </source>
</evidence>
<dbReference type="InterPro" id="IPR022635">
    <property type="entry name" value="DNA_polIII_beta_C"/>
</dbReference>
<dbReference type="EMBL" id="CP009287">
    <property type="protein sequence ID" value="AIQ70394.1"/>
    <property type="molecule type" value="Genomic_DNA"/>
</dbReference>
<comment type="similarity">
    <text evidence="2 10">Belongs to the beta sliding clamp family.</text>
</comment>
<dbReference type="CDD" id="cd00140">
    <property type="entry name" value="beta_clamp"/>
    <property type="match status" value="1"/>
</dbReference>
<dbReference type="GO" id="GO:0006271">
    <property type="term" value="P:DNA strand elongation involved in DNA replication"/>
    <property type="evidence" value="ECO:0007669"/>
    <property type="project" value="TreeGrafter"/>
</dbReference>
<comment type="subunit">
    <text evidence="10">Forms a ring-shaped head-to-tail homodimer around DNA.</text>
</comment>
<dbReference type="GO" id="GO:0003677">
    <property type="term" value="F:DNA binding"/>
    <property type="evidence" value="ECO:0007669"/>
    <property type="project" value="UniProtKB-UniRule"/>
</dbReference>
<evidence type="ECO:0000256" key="2">
    <source>
        <dbReference type="ARBA" id="ARBA00010752"/>
    </source>
</evidence>
<evidence type="ECO:0000256" key="3">
    <source>
        <dbReference type="ARBA" id="ARBA00021035"/>
    </source>
</evidence>
<reference evidence="14 15" key="1">
    <citation type="submission" date="2014-08" db="EMBL/GenBank/DDBJ databases">
        <title>Comparative genomics of the Paenibacillus odorifer group.</title>
        <authorList>
            <person name="den Bakker H.C."/>
            <person name="Tsai Y.-C."/>
            <person name="Martin N."/>
            <person name="Korlach J."/>
            <person name="Wiedmann M."/>
        </authorList>
    </citation>
    <scope>NUCLEOTIDE SEQUENCE [LARGE SCALE GENOMIC DNA]</scope>
    <source>
        <strain evidence="14 15">DSM 15220</strain>
    </source>
</reference>
<keyword evidence="7 10" id="KW-0235">DNA replication</keyword>
<name>A0A089NMX7_9BACL</name>
<dbReference type="GO" id="GO:0005737">
    <property type="term" value="C:cytoplasm"/>
    <property type="evidence" value="ECO:0007669"/>
    <property type="project" value="UniProtKB-SubCell"/>
</dbReference>
<proteinExistence type="inferred from homology"/>
<feature type="domain" description="DNA polymerase III beta sliding clamp C-terminal" evidence="13">
    <location>
        <begin position="260"/>
        <end position="371"/>
    </location>
</feature>
<evidence type="ECO:0000313" key="15">
    <source>
        <dbReference type="Proteomes" id="UP000029500"/>
    </source>
</evidence>
<keyword evidence="4 10" id="KW-0963">Cytoplasm</keyword>
<evidence type="ECO:0000256" key="6">
    <source>
        <dbReference type="ARBA" id="ARBA00022695"/>
    </source>
</evidence>
<feature type="domain" description="DNA polymerase III beta sliding clamp central" evidence="12">
    <location>
        <begin position="130"/>
        <end position="247"/>
    </location>
</feature>
<keyword evidence="5 10" id="KW-0808">Transferase</keyword>
<dbReference type="InterPro" id="IPR022637">
    <property type="entry name" value="DNA_polIII_beta_cen"/>
</dbReference>
<dbReference type="Proteomes" id="UP000029500">
    <property type="component" value="Chromosome"/>
</dbReference>
<dbReference type="SMART" id="SM00480">
    <property type="entry name" value="POL3Bc"/>
    <property type="match status" value="1"/>
</dbReference>
<dbReference type="InterPro" id="IPR046938">
    <property type="entry name" value="DNA_clamp_sf"/>
</dbReference>
<evidence type="ECO:0000256" key="5">
    <source>
        <dbReference type="ARBA" id="ARBA00022679"/>
    </source>
</evidence>
<dbReference type="GO" id="GO:0003887">
    <property type="term" value="F:DNA-directed DNA polymerase activity"/>
    <property type="evidence" value="ECO:0007669"/>
    <property type="project" value="UniProtKB-UniRule"/>
</dbReference>
<accession>A0A089NMX7</accession>
<dbReference type="InterPro" id="IPR001001">
    <property type="entry name" value="DNA_polIII_beta"/>
</dbReference>
<dbReference type="GO" id="GO:0008408">
    <property type="term" value="F:3'-5' exonuclease activity"/>
    <property type="evidence" value="ECO:0007669"/>
    <property type="project" value="InterPro"/>
</dbReference>
<dbReference type="Pfam" id="PF02768">
    <property type="entry name" value="DNA_pol3_beta_3"/>
    <property type="match status" value="1"/>
</dbReference>
<evidence type="ECO:0000259" key="13">
    <source>
        <dbReference type="Pfam" id="PF02768"/>
    </source>
</evidence>
<comment type="function">
    <text evidence="10">Confers DNA tethering and processivity to DNA polymerases and other proteins. Acts as a clamp, forming a ring around DNA (a reaction catalyzed by the clamp-loading complex) which diffuses in an ATP-independent manner freely and bidirectionally along dsDNA. Initially characterized for its ability to contact the catalytic subunit of DNA polymerase III (Pol III), a complex, multichain enzyme responsible for most of the replicative synthesis in bacteria; Pol III exhibits 3'-5' exonuclease proofreading activity. The beta chain is required for initiation of replication as well as for processivity of DNA replication.</text>
</comment>
<dbReference type="RefSeq" id="WP_025704838.1">
    <property type="nucleotide sequence ID" value="NZ_CP009287.1"/>
</dbReference>
<organism evidence="14 15">
    <name type="scientific">Paenibacillus graminis</name>
    <dbReference type="NCBI Taxonomy" id="189425"/>
    <lineage>
        <taxon>Bacteria</taxon>
        <taxon>Bacillati</taxon>
        <taxon>Bacillota</taxon>
        <taxon>Bacilli</taxon>
        <taxon>Bacillales</taxon>
        <taxon>Paenibacillaceae</taxon>
        <taxon>Paenibacillus</taxon>
    </lineage>
</organism>
<dbReference type="Pfam" id="PF02767">
    <property type="entry name" value="DNA_pol3_beta_2"/>
    <property type="match status" value="1"/>
</dbReference>
<evidence type="ECO:0000256" key="4">
    <source>
        <dbReference type="ARBA" id="ARBA00022490"/>
    </source>
</evidence>
<sequence length="375" mass="41746">MKIVVDSSLLSEALADADKAVSSKPVMEILSGILIQTTDEGVNVTGASERATIQSYIMDEQVEIIRAGSVVLPKIALELISKMSGEIEIDVDKDFGITILNKNEEIEISGFDPEEFPKPPDINWGDTTEMSGKELKELIKKTAFSVATEINVPEITGVNITLQDNLIKFLATDRRRVATIQRFMEVKESGSAIVEARGLVELEKIIFDKDELHFGFSKLRSGEVYVVFVKTERFTFYSRVLEGRYPDVEKMLSQVVGLSTIKVNKKEFAKSLDLIFILAKEEKMNQVRLTADAKELTIRGNGKGMGKGKRNVYSLSLEGEPFSISLNAKYVIDLLKAIDSDVLSIEYTGKMTSVIFRGDDNEGSKYVVQPYRTEA</sequence>
<comment type="subcellular location">
    <subcellularLocation>
        <location evidence="1 10">Cytoplasm</location>
    </subcellularLocation>
</comment>
<dbReference type="SUPFAM" id="SSF55979">
    <property type="entry name" value="DNA clamp"/>
    <property type="match status" value="3"/>
</dbReference>
<evidence type="ECO:0000256" key="8">
    <source>
        <dbReference type="ARBA" id="ARBA00022932"/>
    </source>
</evidence>
<dbReference type="InterPro" id="IPR022634">
    <property type="entry name" value="DNA_polIII_beta_N"/>
</dbReference>
<dbReference type="PANTHER" id="PTHR30478">
    <property type="entry name" value="DNA POLYMERASE III SUBUNIT BETA"/>
    <property type="match status" value="1"/>
</dbReference>
<dbReference type="Pfam" id="PF00712">
    <property type="entry name" value="DNA_pol3_beta"/>
    <property type="match status" value="1"/>
</dbReference>
<keyword evidence="15" id="KW-1185">Reference proteome</keyword>
<gene>
    <name evidence="14" type="ORF">PGRAT_24245</name>
</gene>
<dbReference type="PANTHER" id="PTHR30478:SF0">
    <property type="entry name" value="BETA SLIDING CLAMP"/>
    <property type="match status" value="1"/>
</dbReference>
<dbReference type="GO" id="GO:0009360">
    <property type="term" value="C:DNA polymerase III complex"/>
    <property type="evidence" value="ECO:0007669"/>
    <property type="project" value="InterPro"/>
</dbReference>
<keyword evidence="6 10" id="KW-0548">Nucleotidyltransferase</keyword>